<dbReference type="Proteomes" id="UP000688947">
    <property type="component" value="Unassembled WGS sequence"/>
</dbReference>
<name>A0A8T1TY02_9STRA</name>
<proteinExistence type="predicted"/>
<protein>
    <submittedName>
        <fullName evidence="2">Uncharacterized protein</fullName>
    </submittedName>
</protein>
<reference evidence="2" key="1">
    <citation type="submission" date="2021-01" db="EMBL/GenBank/DDBJ databases">
        <title>Phytophthora aleatoria, a newly-described species from Pinus radiata is distinct from Phytophthora cactorum isolates based on comparative genomics.</title>
        <authorList>
            <person name="Mcdougal R."/>
            <person name="Panda P."/>
            <person name="Williams N."/>
            <person name="Studholme D.J."/>
        </authorList>
    </citation>
    <scope>NUCLEOTIDE SEQUENCE</scope>
    <source>
        <strain evidence="2">NZFS 3830</strain>
    </source>
</reference>
<feature type="compositionally biased region" description="Polar residues" evidence="1">
    <location>
        <begin position="40"/>
        <end position="53"/>
    </location>
</feature>
<feature type="region of interest" description="Disordered" evidence="1">
    <location>
        <begin position="30"/>
        <end position="53"/>
    </location>
</feature>
<gene>
    <name evidence="2" type="ORF">JG687_00014983</name>
</gene>
<dbReference type="AlphaFoldDB" id="A0A8T1TY02"/>
<evidence type="ECO:0000313" key="2">
    <source>
        <dbReference type="EMBL" id="KAG6949267.1"/>
    </source>
</evidence>
<dbReference type="EMBL" id="JAENGZ010001273">
    <property type="protein sequence ID" value="KAG6949267.1"/>
    <property type="molecule type" value="Genomic_DNA"/>
</dbReference>
<organism evidence="2 3">
    <name type="scientific">Phytophthora cactorum</name>
    <dbReference type="NCBI Taxonomy" id="29920"/>
    <lineage>
        <taxon>Eukaryota</taxon>
        <taxon>Sar</taxon>
        <taxon>Stramenopiles</taxon>
        <taxon>Oomycota</taxon>
        <taxon>Peronosporomycetes</taxon>
        <taxon>Peronosporales</taxon>
        <taxon>Peronosporaceae</taxon>
        <taxon>Phytophthora</taxon>
    </lineage>
</organism>
<evidence type="ECO:0000256" key="1">
    <source>
        <dbReference type="SAM" id="MobiDB-lite"/>
    </source>
</evidence>
<comment type="caution">
    <text evidence="2">The sequence shown here is derived from an EMBL/GenBank/DDBJ whole genome shotgun (WGS) entry which is preliminary data.</text>
</comment>
<sequence>MGPLASSTCGEPWMADKLIGSRIWESSDGLPRRTAVVRESSASRTLPLPSRSN</sequence>
<dbReference type="OrthoDB" id="10431590at2759"/>
<accession>A0A8T1TY02</accession>
<evidence type="ECO:0000313" key="3">
    <source>
        <dbReference type="Proteomes" id="UP000688947"/>
    </source>
</evidence>